<dbReference type="HOGENOM" id="CLU_3364537_0_0_10"/>
<proteinExistence type="predicted"/>
<accession>G0IVH8</accession>
<evidence type="ECO:0000313" key="2">
    <source>
        <dbReference type="Proteomes" id="UP000001635"/>
    </source>
</evidence>
<dbReference type="AlphaFoldDB" id="G0IVH8"/>
<evidence type="ECO:0000313" key="1">
    <source>
        <dbReference type="EMBL" id="AEL24174.1"/>
    </source>
</evidence>
<dbReference type="Proteomes" id="UP000001635">
    <property type="component" value="Chromosome"/>
</dbReference>
<protein>
    <submittedName>
        <fullName evidence="1">Uncharacterized protein</fullName>
    </submittedName>
</protein>
<dbReference type="EMBL" id="CP002955">
    <property type="protein sequence ID" value="AEL24174.1"/>
    <property type="molecule type" value="Genomic_DNA"/>
</dbReference>
<name>G0IVH8_CYCMS</name>
<gene>
    <name evidence="1" type="ordered locus">Cycma_0395</name>
</gene>
<organism evidence="1 2">
    <name type="scientific">Cyclobacterium marinum (strain ATCC 25205 / DSM 745 / LMG 13164 / NCIMB 1802)</name>
    <name type="common">Flectobacillus marinus</name>
    <dbReference type="NCBI Taxonomy" id="880070"/>
    <lineage>
        <taxon>Bacteria</taxon>
        <taxon>Pseudomonadati</taxon>
        <taxon>Bacteroidota</taxon>
        <taxon>Cytophagia</taxon>
        <taxon>Cytophagales</taxon>
        <taxon>Cyclobacteriaceae</taxon>
        <taxon>Cyclobacterium</taxon>
    </lineage>
</organism>
<keyword evidence="2" id="KW-1185">Reference proteome</keyword>
<dbReference type="KEGG" id="cmr:Cycma_0395"/>
<reference evidence="2" key="1">
    <citation type="submission" date="2011-07" db="EMBL/GenBank/DDBJ databases">
        <title>The complete genome of Cyclobacterium marinum DSM 745.</title>
        <authorList>
            <person name="Lucas S."/>
            <person name="Han J."/>
            <person name="Lapidus A."/>
            <person name="Bruce D."/>
            <person name="Goodwin L."/>
            <person name="Pitluck S."/>
            <person name="Peters L."/>
            <person name="Kyrpides N."/>
            <person name="Mavromatis K."/>
            <person name="Ivanova N."/>
            <person name="Ovchinnikova G."/>
            <person name="Chertkov O."/>
            <person name="Detter J.C."/>
            <person name="Tapia R."/>
            <person name="Han C."/>
            <person name="Land M."/>
            <person name="Hauser L."/>
            <person name="Markowitz V."/>
            <person name="Cheng J.-F."/>
            <person name="Hugenholtz P."/>
            <person name="Woyke T."/>
            <person name="Wu D."/>
            <person name="Tindall B."/>
            <person name="Schuetze A."/>
            <person name="Brambilla E."/>
            <person name="Klenk H.-P."/>
            <person name="Eisen J.A."/>
        </authorList>
    </citation>
    <scope>NUCLEOTIDE SEQUENCE [LARGE SCALE GENOMIC DNA]</scope>
    <source>
        <strain evidence="2">ATCC 25205 / DSM 745 / LMG 13164 / NCIMB 1802</strain>
    </source>
</reference>
<sequence length="35" mass="4252">MPKKLLDGHNRIYYQIVVTNKDNGLLRKYFLEKSR</sequence>